<sequence length="160" mass="16568">MPAPRTARALVTISVLGATMALALAACAPEPSPTPRPSATATAESVSPSPTPTLEPGSAEALRSTFTDVVEAVWSDGRSVAGRDYIDALVAAGFERDAMQVTQDRTSVDDPADSIQFSVHIGEDCLVGQVGPSVRGPIVALLPETPGETCLIGQTRPIDW</sequence>
<feature type="chain" id="PRO_5046626942" description="DUF6993 domain-containing protein" evidence="2">
    <location>
        <begin position="26"/>
        <end position="160"/>
    </location>
</feature>
<dbReference type="RefSeq" id="WP_283715111.1">
    <property type="nucleotide sequence ID" value="NZ_JASJND010000002.1"/>
</dbReference>
<feature type="signal peptide" evidence="2">
    <location>
        <begin position="1"/>
        <end position="25"/>
    </location>
</feature>
<dbReference type="EMBL" id="JASJND010000002">
    <property type="protein sequence ID" value="MDJ1113680.1"/>
    <property type="molecule type" value="Genomic_DNA"/>
</dbReference>
<organism evidence="4 5">
    <name type="scientific">Microbacterium dauci</name>
    <dbReference type="NCBI Taxonomy" id="3048008"/>
    <lineage>
        <taxon>Bacteria</taxon>
        <taxon>Bacillati</taxon>
        <taxon>Actinomycetota</taxon>
        <taxon>Actinomycetes</taxon>
        <taxon>Micrococcales</taxon>
        <taxon>Microbacteriaceae</taxon>
        <taxon>Microbacterium</taxon>
    </lineage>
</organism>
<evidence type="ECO:0000259" key="3">
    <source>
        <dbReference type="Pfam" id="PF22504"/>
    </source>
</evidence>
<accession>A0ABT6ZBZ3</accession>
<keyword evidence="5" id="KW-1185">Reference proteome</keyword>
<dbReference type="PROSITE" id="PS51257">
    <property type="entry name" value="PROKAR_LIPOPROTEIN"/>
    <property type="match status" value="1"/>
</dbReference>
<dbReference type="Proteomes" id="UP001321481">
    <property type="component" value="Unassembled WGS sequence"/>
</dbReference>
<feature type="domain" description="DUF6993" evidence="3">
    <location>
        <begin position="71"/>
        <end position="154"/>
    </location>
</feature>
<comment type="caution">
    <text evidence="4">The sequence shown here is derived from an EMBL/GenBank/DDBJ whole genome shotgun (WGS) entry which is preliminary data.</text>
</comment>
<feature type="region of interest" description="Disordered" evidence="1">
    <location>
        <begin position="28"/>
        <end position="59"/>
    </location>
</feature>
<protein>
    <recommendedName>
        <fullName evidence="3">DUF6993 domain-containing protein</fullName>
    </recommendedName>
</protein>
<name>A0ABT6ZBZ3_9MICO</name>
<gene>
    <name evidence="4" type="ORF">QNI14_04370</name>
</gene>
<evidence type="ECO:0000256" key="1">
    <source>
        <dbReference type="SAM" id="MobiDB-lite"/>
    </source>
</evidence>
<reference evidence="4 5" key="1">
    <citation type="submission" date="2023-05" db="EMBL/GenBank/DDBJ databases">
        <title>Microbacterium dauci sp.nov., Isolated from Carrot Rhizosphere Soil.</title>
        <authorList>
            <person name="Xiao Z."/>
            <person name="Zheng J."/>
        </authorList>
    </citation>
    <scope>NUCLEOTIDE SEQUENCE [LARGE SCALE GENOMIC DNA]</scope>
    <source>
        <strain evidence="4 5">LX3-4</strain>
    </source>
</reference>
<evidence type="ECO:0000313" key="4">
    <source>
        <dbReference type="EMBL" id="MDJ1113680.1"/>
    </source>
</evidence>
<dbReference type="InterPro" id="IPR054262">
    <property type="entry name" value="DUF6993"/>
</dbReference>
<proteinExistence type="predicted"/>
<evidence type="ECO:0000313" key="5">
    <source>
        <dbReference type="Proteomes" id="UP001321481"/>
    </source>
</evidence>
<evidence type="ECO:0000256" key="2">
    <source>
        <dbReference type="SAM" id="SignalP"/>
    </source>
</evidence>
<dbReference type="Pfam" id="PF22504">
    <property type="entry name" value="DUF6993"/>
    <property type="match status" value="1"/>
</dbReference>
<keyword evidence="2" id="KW-0732">Signal</keyword>